<dbReference type="Proteomes" id="UP001454036">
    <property type="component" value="Unassembled WGS sequence"/>
</dbReference>
<dbReference type="Gene3D" id="3.40.50.2000">
    <property type="entry name" value="Glycogen Phosphorylase B"/>
    <property type="match status" value="2"/>
</dbReference>
<dbReference type="PANTHER" id="PTHR11926">
    <property type="entry name" value="GLUCOSYL/GLUCURONOSYL TRANSFERASES"/>
    <property type="match status" value="1"/>
</dbReference>
<dbReference type="PANTHER" id="PTHR11926:SF1374">
    <property type="entry name" value="UDP-GLYCOSYLTRANSFERASE 76F1-RELATED"/>
    <property type="match status" value="1"/>
</dbReference>
<organism evidence="3 4">
    <name type="scientific">Lithospermum erythrorhizon</name>
    <name type="common">Purple gromwell</name>
    <name type="synonym">Lithospermum officinale var. erythrorhizon</name>
    <dbReference type="NCBI Taxonomy" id="34254"/>
    <lineage>
        <taxon>Eukaryota</taxon>
        <taxon>Viridiplantae</taxon>
        <taxon>Streptophyta</taxon>
        <taxon>Embryophyta</taxon>
        <taxon>Tracheophyta</taxon>
        <taxon>Spermatophyta</taxon>
        <taxon>Magnoliopsida</taxon>
        <taxon>eudicotyledons</taxon>
        <taxon>Gunneridae</taxon>
        <taxon>Pentapetalae</taxon>
        <taxon>asterids</taxon>
        <taxon>lamiids</taxon>
        <taxon>Boraginales</taxon>
        <taxon>Boraginaceae</taxon>
        <taxon>Boraginoideae</taxon>
        <taxon>Lithospermeae</taxon>
        <taxon>Lithospermum</taxon>
    </lineage>
</organism>
<protein>
    <submittedName>
        <fullName evidence="3">Transferase</fullName>
    </submittedName>
</protein>
<reference evidence="3 4" key="1">
    <citation type="submission" date="2024-01" db="EMBL/GenBank/DDBJ databases">
        <title>The complete chloroplast genome sequence of Lithospermum erythrorhizon: insights into the phylogenetic relationship among Boraginaceae species and the maternal lineages of purple gromwells.</title>
        <authorList>
            <person name="Okada T."/>
            <person name="Watanabe K."/>
        </authorList>
    </citation>
    <scope>NUCLEOTIDE SEQUENCE [LARGE SCALE GENOMIC DNA]</scope>
</reference>
<gene>
    <name evidence="3" type="ORF">LIER_41513</name>
</gene>
<keyword evidence="4" id="KW-1185">Reference proteome</keyword>
<dbReference type="Pfam" id="PF00201">
    <property type="entry name" value="UDPGT"/>
    <property type="match status" value="1"/>
</dbReference>
<keyword evidence="2 3" id="KW-0808">Transferase</keyword>
<proteinExistence type="inferred from homology"/>
<dbReference type="FunFam" id="3.40.50.2000:FF:000040">
    <property type="entry name" value="UDP-glycosyltransferase 76C1"/>
    <property type="match status" value="1"/>
</dbReference>
<evidence type="ECO:0000256" key="2">
    <source>
        <dbReference type="ARBA" id="ARBA00022679"/>
    </source>
</evidence>
<dbReference type="GO" id="GO:0080043">
    <property type="term" value="F:quercetin 3-O-glucosyltransferase activity"/>
    <property type="evidence" value="ECO:0007669"/>
    <property type="project" value="TreeGrafter"/>
</dbReference>
<evidence type="ECO:0000313" key="4">
    <source>
        <dbReference type="Proteomes" id="UP001454036"/>
    </source>
</evidence>
<dbReference type="CDD" id="cd03784">
    <property type="entry name" value="GT1_Gtf-like"/>
    <property type="match status" value="1"/>
</dbReference>
<dbReference type="EMBL" id="BAABME010026134">
    <property type="protein sequence ID" value="GAA0173359.1"/>
    <property type="molecule type" value="Genomic_DNA"/>
</dbReference>
<dbReference type="AlphaFoldDB" id="A0AAV3RAE7"/>
<evidence type="ECO:0000256" key="1">
    <source>
        <dbReference type="ARBA" id="ARBA00009995"/>
    </source>
</evidence>
<evidence type="ECO:0000313" key="3">
    <source>
        <dbReference type="EMBL" id="GAA0173359.1"/>
    </source>
</evidence>
<dbReference type="GO" id="GO:0080044">
    <property type="term" value="F:quercetin 7-O-glucosyltransferase activity"/>
    <property type="evidence" value="ECO:0007669"/>
    <property type="project" value="TreeGrafter"/>
</dbReference>
<name>A0AAV3RAE7_LITER</name>
<accession>A0AAV3RAE7</accession>
<dbReference type="InterPro" id="IPR002213">
    <property type="entry name" value="UDP_glucos_trans"/>
</dbReference>
<comment type="similarity">
    <text evidence="1">Belongs to the UDP-glycosyltransferase family.</text>
</comment>
<sequence>MPSQKRYVVLVPAPLQGHITPILQLGTILESRGFSIIVAHSDYNAPDPKNHPSFSFLSLSDDEVASYDKSFQNMLMVLVAMNKKYRAKFRDYLVDHMIQNKVEVEVEDEDEDADGVSSGRCVIIYDRIMYCADEVAKELKIPSIVMRPYSSAYELSRKIVLHLKEVGCLPLPETQIEDMVPELQPFRYKDLPFPQFTTLAMTTSTNNDGIPEAVTKFWEVTHSNGSSQAVIWNTMEEIESEKTLSVLEQYYQIPFFCIAPIHKMAPQSLKTSLLQEDNSCVEWLDKQSPNSVLYVSLGSIATMNENELIETAWGLAKSEVPFLWVIRKWPNDMMKGNVKLPDHFEEIIGERGKIVVWAPQKEVLAHSAVGGFWSHCGWNSTMESISEGVPMICKPSFSDQRINARYVTDIWKVGLQLERSFDRGDVETIVRRLMMDGVEGNAIRKRALDFNYKFEVSMQKGGCSYESLDKFTEFISSLYM</sequence>
<dbReference type="SUPFAM" id="SSF53756">
    <property type="entry name" value="UDP-Glycosyltransferase/glycogen phosphorylase"/>
    <property type="match status" value="1"/>
</dbReference>
<comment type="caution">
    <text evidence="3">The sequence shown here is derived from an EMBL/GenBank/DDBJ whole genome shotgun (WGS) entry which is preliminary data.</text>
</comment>